<sequence length="699" mass="73772">MDRTGDRATVLWRLVAAAAVVVVVACAVVAVVLDLGAPIVEEFGSASSGTVPGLVLTIPGALLMWRLGPHPIAVVLVVFGMLWGLDGPAVGLVNHALATESVGGVADVLASWGFWYYVRLGAVLVLPIPLILLLFPDGTLATGVWRAVSIVSLALAAVMPLTFLLAPAEVLADGDPARSELLVRFDPGVPALPLPDALWQVLLALAFPTTVLACVGALAVTISRRRGATAERRAQLRWLTWAGLVFVALTLATQVLPTAVADVAFALSIAAVSVSIVIAVTRHGLYAIDGLLSWTLVYAILLAGVVVVDLALYLLVGSLFDDRVTMLLALLLVIVVYTPLRNRLARLVSRWVNGTRSDPYEVVSELAGRLEQAGDTQAQLDELARAVARAFASSSVRVELDRSSGPPLSASTGAPTDQTLELPLRYEGHEIGRILLQPGRRASISHRDRRLLGDIVRLAAAGLRNAELGRELQAIREGLVTTREEERARLRRELHDGIGPLLGGIRLRLETARNLAQRDPARSLAVLDTAIDESREVVDEIRGLVHALRPPALDDLGLARAVEQQAARLAGPQLSIAVTVDELPPLGAAVEVAAFRIVSEALTNVLKHSGAGRAEVRLRPAGERALVVEVADDGAGIPADRTAGVGLLSMTERAAELGGTVEFLPAEPGTLVRATLPVGGAPARPRASDTAVTVERGNP</sequence>
<evidence type="ECO:0000256" key="6">
    <source>
        <dbReference type="ARBA" id="ARBA00022989"/>
    </source>
</evidence>
<feature type="transmembrane region" description="Helical" evidence="10">
    <location>
        <begin position="114"/>
        <end position="135"/>
    </location>
</feature>
<keyword evidence="6 10" id="KW-1133">Transmembrane helix</keyword>
<keyword evidence="2" id="KW-1003">Cell membrane</keyword>
<keyword evidence="13" id="KW-1185">Reference proteome</keyword>
<dbReference type="Pfam" id="PF02518">
    <property type="entry name" value="HATPase_c"/>
    <property type="match status" value="1"/>
</dbReference>
<evidence type="ECO:0000256" key="3">
    <source>
        <dbReference type="ARBA" id="ARBA00022679"/>
    </source>
</evidence>
<evidence type="ECO:0000313" key="13">
    <source>
        <dbReference type="Proteomes" id="UP001500929"/>
    </source>
</evidence>
<evidence type="ECO:0000256" key="7">
    <source>
        <dbReference type="ARBA" id="ARBA00023012"/>
    </source>
</evidence>
<evidence type="ECO:0000313" key="12">
    <source>
        <dbReference type="EMBL" id="GAA2229218.1"/>
    </source>
</evidence>
<dbReference type="Proteomes" id="UP001500929">
    <property type="component" value="Unassembled WGS sequence"/>
</dbReference>
<keyword evidence="4 10" id="KW-0812">Transmembrane</keyword>
<dbReference type="Gene3D" id="1.20.5.1930">
    <property type="match status" value="1"/>
</dbReference>
<keyword evidence="7" id="KW-0902">Two-component regulatory system</keyword>
<dbReference type="Pfam" id="PF07730">
    <property type="entry name" value="HisKA_3"/>
    <property type="match status" value="1"/>
</dbReference>
<evidence type="ECO:0000256" key="2">
    <source>
        <dbReference type="ARBA" id="ARBA00022475"/>
    </source>
</evidence>
<dbReference type="CDD" id="cd16917">
    <property type="entry name" value="HATPase_UhpB-NarQ-NarX-like"/>
    <property type="match status" value="1"/>
</dbReference>
<protein>
    <recommendedName>
        <fullName evidence="11">Histidine kinase/HSP90-like ATPase domain-containing protein</fullName>
    </recommendedName>
</protein>
<keyword evidence="5" id="KW-0418">Kinase</keyword>
<dbReference type="SMART" id="SM00387">
    <property type="entry name" value="HATPase_c"/>
    <property type="match status" value="1"/>
</dbReference>
<organism evidence="12 13">
    <name type="scientific">Herbiconiux moechotypicola</name>
    <dbReference type="NCBI Taxonomy" id="637393"/>
    <lineage>
        <taxon>Bacteria</taxon>
        <taxon>Bacillati</taxon>
        <taxon>Actinomycetota</taxon>
        <taxon>Actinomycetes</taxon>
        <taxon>Micrococcales</taxon>
        <taxon>Microbacteriaceae</taxon>
        <taxon>Herbiconiux</taxon>
    </lineage>
</organism>
<feature type="transmembrane region" description="Helical" evidence="10">
    <location>
        <begin position="72"/>
        <end position="94"/>
    </location>
</feature>
<dbReference type="PANTHER" id="PTHR24421:SF37">
    <property type="entry name" value="SENSOR HISTIDINE KINASE NARS"/>
    <property type="match status" value="1"/>
</dbReference>
<dbReference type="EMBL" id="BAAAQY010000003">
    <property type="protein sequence ID" value="GAA2229218.1"/>
    <property type="molecule type" value="Genomic_DNA"/>
</dbReference>
<feature type="transmembrane region" description="Helical" evidence="10">
    <location>
        <begin position="12"/>
        <end position="33"/>
    </location>
</feature>
<dbReference type="PROSITE" id="PS51257">
    <property type="entry name" value="PROKAR_LIPOPROTEIN"/>
    <property type="match status" value="1"/>
</dbReference>
<proteinExistence type="predicted"/>
<dbReference type="InterPro" id="IPR011712">
    <property type="entry name" value="Sig_transdc_His_kin_sub3_dim/P"/>
</dbReference>
<gene>
    <name evidence="12" type="ORF">GCM10009851_12280</name>
</gene>
<evidence type="ECO:0000259" key="11">
    <source>
        <dbReference type="SMART" id="SM00387"/>
    </source>
</evidence>
<dbReference type="Gene3D" id="3.30.565.10">
    <property type="entry name" value="Histidine kinase-like ATPase, C-terminal domain"/>
    <property type="match status" value="1"/>
</dbReference>
<feature type="transmembrane region" description="Helical" evidence="10">
    <location>
        <begin position="234"/>
        <end position="253"/>
    </location>
</feature>
<dbReference type="PANTHER" id="PTHR24421">
    <property type="entry name" value="NITRATE/NITRITE SENSOR PROTEIN NARX-RELATED"/>
    <property type="match status" value="1"/>
</dbReference>
<evidence type="ECO:0000256" key="5">
    <source>
        <dbReference type="ARBA" id="ARBA00022777"/>
    </source>
</evidence>
<dbReference type="RefSeq" id="WP_259478734.1">
    <property type="nucleotide sequence ID" value="NZ_BAAAQY010000003.1"/>
</dbReference>
<feature type="transmembrane region" description="Helical" evidence="10">
    <location>
        <begin position="147"/>
        <end position="166"/>
    </location>
</feature>
<keyword evidence="8 10" id="KW-0472">Membrane</keyword>
<accession>A0ABN3DEX5</accession>
<comment type="caution">
    <text evidence="12">The sequence shown here is derived from an EMBL/GenBank/DDBJ whole genome shotgun (WGS) entry which is preliminary data.</text>
</comment>
<feature type="transmembrane region" description="Helical" evidence="10">
    <location>
        <begin position="259"/>
        <end position="280"/>
    </location>
</feature>
<dbReference type="SUPFAM" id="SSF55874">
    <property type="entry name" value="ATPase domain of HSP90 chaperone/DNA topoisomerase II/histidine kinase"/>
    <property type="match status" value="1"/>
</dbReference>
<reference evidence="12 13" key="1">
    <citation type="journal article" date="2019" name="Int. J. Syst. Evol. Microbiol.">
        <title>The Global Catalogue of Microorganisms (GCM) 10K type strain sequencing project: providing services to taxonomists for standard genome sequencing and annotation.</title>
        <authorList>
            <consortium name="The Broad Institute Genomics Platform"/>
            <consortium name="The Broad Institute Genome Sequencing Center for Infectious Disease"/>
            <person name="Wu L."/>
            <person name="Ma J."/>
        </authorList>
    </citation>
    <scope>NUCLEOTIDE SEQUENCE [LARGE SCALE GENOMIC DNA]</scope>
    <source>
        <strain evidence="12 13">JCM 16117</strain>
    </source>
</reference>
<evidence type="ECO:0000256" key="9">
    <source>
        <dbReference type="SAM" id="MobiDB-lite"/>
    </source>
</evidence>
<comment type="subcellular location">
    <subcellularLocation>
        <location evidence="1">Cell membrane</location>
        <topology evidence="1">Multi-pass membrane protein</topology>
    </subcellularLocation>
</comment>
<feature type="transmembrane region" description="Helical" evidence="10">
    <location>
        <begin position="45"/>
        <end position="65"/>
    </location>
</feature>
<evidence type="ECO:0000256" key="4">
    <source>
        <dbReference type="ARBA" id="ARBA00022692"/>
    </source>
</evidence>
<feature type="transmembrane region" description="Helical" evidence="10">
    <location>
        <begin position="323"/>
        <end position="340"/>
    </location>
</feature>
<feature type="domain" description="Histidine kinase/HSP90-like ATPase" evidence="11">
    <location>
        <begin position="589"/>
        <end position="680"/>
    </location>
</feature>
<name>A0ABN3DEX5_9MICO</name>
<evidence type="ECO:0000256" key="1">
    <source>
        <dbReference type="ARBA" id="ARBA00004651"/>
    </source>
</evidence>
<evidence type="ECO:0000256" key="10">
    <source>
        <dbReference type="SAM" id="Phobius"/>
    </source>
</evidence>
<dbReference type="InterPro" id="IPR050482">
    <property type="entry name" value="Sensor_HK_TwoCompSys"/>
</dbReference>
<keyword evidence="3" id="KW-0808">Transferase</keyword>
<dbReference type="InterPro" id="IPR003594">
    <property type="entry name" value="HATPase_dom"/>
</dbReference>
<evidence type="ECO:0000256" key="8">
    <source>
        <dbReference type="ARBA" id="ARBA00023136"/>
    </source>
</evidence>
<feature type="region of interest" description="Disordered" evidence="9">
    <location>
        <begin position="680"/>
        <end position="699"/>
    </location>
</feature>
<feature type="transmembrane region" description="Helical" evidence="10">
    <location>
        <begin position="197"/>
        <end position="222"/>
    </location>
</feature>
<dbReference type="InterPro" id="IPR036890">
    <property type="entry name" value="HATPase_C_sf"/>
</dbReference>
<feature type="transmembrane region" description="Helical" evidence="10">
    <location>
        <begin position="292"/>
        <end position="317"/>
    </location>
</feature>